<gene>
    <name evidence="1" type="ORF">ElyMa_006827000</name>
</gene>
<keyword evidence="2" id="KW-1185">Reference proteome</keyword>
<name>A0AAV4J6P9_9GAST</name>
<organism evidence="1 2">
    <name type="scientific">Elysia marginata</name>
    <dbReference type="NCBI Taxonomy" id="1093978"/>
    <lineage>
        <taxon>Eukaryota</taxon>
        <taxon>Metazoa</taxon>
        <taxon>Spiralia</taxon>
        <taxon>Lophotrochozoa</taxon>
        <taxon>Mollusca</taxon>
        <taxon>Gastropoda</taxon>
        <taxon>Heterobranchia</taxon>
        <taxon>Euthyneura</taxon>
        <taxon>Panpulmonata</taxon>
        <taxon>Sacoglossa</taxon>
        <taxon>Placobranchoidea</taxon>
        <taxon>Plakobranchidae</taxon>
        <taxon>Elysia</taxon>
    </lineage>
</organism>
<protein>
    <submittedName>
        <fullName evidence="1">Uncharacterized protein</fullName>
    </submittedName>
</protein>
<dbReference type="AlphaFoldDB" id="A0AAV4J6P9"/>
<reference evidence="1 2" key="1">
    <citation type="journal article" date="2021" name="Elife">
        <title>Chloroplast acquisition without the gene transfer in kleptoplastic sea slugs, Plakobranchus ocellatus.</title>
        <authorList>
            <person name="Maeda T."/>
            <person name="Takahashi S."/>
            <person name="Yoshida T."/>
            <person name="Shimamura S."/>
            <person name="Takaki Y."/>
            <person name="Nagai Y."/>
            <person name="Toyoda A."/>
            <person name="Suzuki Y."/>
            <person name="Arimoto A."/>
            <person name="Ishii H."/>
            <person name="Satoh N."/>
            <person name="Nishiyama T."/>
            <person name="Hasebe M."/>
            <person name="Maruyama T."/>
            <person name="Minagawa J."/>
            <person name="Obokata J."/>
            <person name="Shigenobu S."/>
        </authorList>
    </citation>
    <scope>NUCLEOTIDE SEQUENCE [LARGE SCALE GENOMIC DNA]</scope>
</reference>
<evidence type="ECO:0000313" key="2">
    <source>
        <dbReference type="Proteomes" id="UP000762676"/>
    </source>
</evidence>
<accession>A0AAV4J6P9</accession>
<sequence length="99" mass="11202">MKEKTYSRSSCSRSSEQVFHGALSGFHRQLIDNKSVHEINSHLEALQKDLETLAREASKICKGVKIFPPQYYSEEDPVREELLKSTGDCELDSLTQVAT</sequence>
<proteinExistence type="predicted"/>
<comment type="caution">
    <text evidence="1">The sequence shown here is derived from an EMBL/GenBank/DDBJ whole genome shotgun (WGS) entry which is preliminary data.</text>
</comment>
<dbReference type="EMBL" id="BMAT01013665">
    <property type="protein sequence ID" value="GFS17653.1"/>
    <property type="molecule type" value="Genomic_DNA"/>
</dbReference>
<evidence type="ECO:0000313" key="1">
    <source>
        <dbReference type="EMBL" id="GFS17653.1"/>
    </source>
</evidence>
<dbReference type="Proteomes" id="UP000762676">
    <property type="component" value="Unassembled WGS sequence"/>
</dbReference>